<name>A0A930YJ14_9ACTN</name>
<dbReference type="AlphaFoldDB" id="A0A930YJ14"/>
<organism evidence="1 2">
    <name type="scientific">Nocardioides agariphilus</name>
    <dbReference type="NCBI Taxonomy" id="433664"/>
    <lineage>
        <taxon>Bacteria</taxon>
        <taxon>Bacillati</taxon>
        <taxon>Actinomycetota</taxon>
        <taxon>Actinomycetes</taxon>
        <taxon>Propionibacteriales</taxon>
        <taxon>Nocardioidaceae</taxon>
        <taxon>Nocardioides</taxon>
    </lineage>
</organism>
<gene>
    <name evidence="1" type="ORF">ISU10_13480</name>
</gene>
<evidence type="ECO:0000313" key="2">
    <source>
        <dbReference type="Proteomes" id="UP000660668"/>
    </source>
</evidence>
<accession>A0A930YJ14</accession>
<evidence type="ECO:0000313" key="1">
    <source>
        <dbReference type="EMBL" id="MBF4768777.1"/>
    </source>
</evidence>
<sequence length="136" mass="15483">MEKLTPLSNDKSYAFAWETLTTTFKDAQWEERGAEIGDTVMSIVRGKAGWDAVESFEDMPDGMCQCPHFGVVISGRIRIVTKDGNLECTTGDIYWQAPPHRVEWLEDSVLVEFSPSKEFWAFTEQAEATKNKLENR</sequence>
<keyword evidence="2" id="KW-1185">Reference proteome</keyword>
<reference evidence="1" key="1">
    <citation type="submission" date="2020-11" db="EMBL/GenBank/DDBJ databases">
        <title>Nocardioides cynanchi sp. nov., isolated from soil of rhizosphere of Cynanchum wilfordii.</title>
        <authorList>
            <person name="Lee J.-S."/>
            <person name="Suh M.K."/>
            <person name="Kim J.-S."/>
        </authorList>
    </citation>
    <scope>NUCLEOTIDE SEQUENCE</scope>
    <source>
        <strain evidence="1">KCTC 19276</strain>
    </source>
</reference>
<evidence type="ECO:0008006" key="3">
    <source>
        <dbReference type="Google" id="ProtNLM"/>
    </source>
</evidence>
<dbReference type="RefSeq" id="WP_194696930.1">
    <property type="nucleotide sequence ID" value="NZ_JADKPO010000017.1"/>
</dbReference>
<comment type="caution">
    <text evidence="1">The sequence shown here is derived from an EMBL/GenBank/DDBJ whole genome shotgun (WGS) entry which is preliminary data.</text>
</comment>
<proteinExistence type="predicted"/>
<dbReference type="Proteomes" id="UP000660668">
    <property type="component" value="Unassembled WGS sequence"/>
</dbReference>
<dbReference type="EMBL" id="JADKPO010000017">
    <property type="protein sequence ID" value="MBF4768777.1"/>
    <property type="molecule type" value="Genomic_DNA"/>
</dbReference>
<protein>
    <recommendedName>
        <fullName evidence="3">Cupin domain-containing protein</fullName>
    </recommendedName>
</protein>